<accession>A0ABN0Z183</accession>
<reference evidence="2 3" key="1">
    <citation type="journal article" date="2019" name="Int. J. Syst. Evol. Microbiol.">
        <title>The Global Catalogue of Microorganisms (GCM) 10K type strain sequencing project: providing services to taxonomists for standard genome sequencing and annotation.</title>
        <authorList>
            <consortium name="The Broad Institute Genomics Platform"/>
            <consortium name="The Broad Institute Genome Sequencing Center for Infectious Disease"/>
            <person name="Wu L."/>
            <person name="Ma J."/>
        </authorList>
    </citation>
    <scope>NUCLEOTIDE SEQUENCE [LARGE SCALE GENOMIC DNA]</scope>
    <source>
        <strain evidence="2 3">JCM 4788</strain>
    </source>
</reference>
<evidence type="ECO:0008006" key="4">
    <source>
        <dbReference type="Google" id="ProtNLM"/>
    </source>
</evidence>
<dbReference type="Proteomes" id="UP001500879">
    <property type="component" value="Unassembled WGS sequence"/>
</dbReference>
<feature type="transmembrane region" description="Helical" evidence="1">
    <location>
        <begin position="6"/>
        <end position="27"/>
    </location>
</feature>
<evidence type="ECO:0000313" key="3">
    <source>
        <dbReference type="Proteomes" id="UP001500879"/>
    </source>
</evidence>
<keyword evidence="1" id="KW-1133">Transmembrane helix</keyword>
<keyword evidence="1" id="KW-0472">Membrane</keyword>
<protein>
    <recommendedName>
        <fullName evidence="4">DUF5134 domain-containing protein</fullName>
    </recommendedName>
</protein>
<keyword evidence="1" id="KW-0812">Transmembrane</keyword>
<keyword evidence="3" id="KW-1185">Reference proteome</keyword>
<organism evidence="2 3">
    <name type="scientific">Streptomyces luteireticuli</name>
    <dbReference type="NCBI Taxonomy" id="173858"/>
    <lineage>
        <taxon>Bacteria</taxon>
        <taxon>Bacillati</taxon>
        <taxon>Actinomycetota</taxon>
        <taxon>Actinomycetes</taxon>
        <taxon>Kitasatosporales</taxon>
        <taxon>Streptomycetaceae</taxon>
        <taxon>Streptomyces</taxon>
    </lineage>
</organism>
<evidence type="ECO:0000256" key="1">
    <source>
        <dbReference type="SAM" id="Phobius"/>
    </source>
</evidence>
<dbReference type="RefSeq" id="WP_344030323.1">
    <property type="nucleotide sequence ID" value="NZ_BAAABX010000058.1"/>
</dbReference>
<evidence type="ECO:0000313" key="2">
    <source>
        <dbReference type="EMBL" id="GAA0427540.1"/>
    </source>
</evidence>
<proteinExistence type="predicted"/>
<feature type="transmembrane region" description="Helical" evidence="1">
    <location>
        <begin position="108"/>
        <end position="127"/>
    </location>
</feature>
<comment type="caution">
    <text evidence="2">The sequence shown here is derived from an EMBL/GenBank/DDBJ whole genome shotgun (WGS) entry which is preliminary data.</text>
</comment>
<sequence>MHPPYLPLPVWWILSAAATVLFLAFFNPLLSSRRHKIRMCYGPAGMVVLCAAVAVIFHAGVEQLHIMYCSVLLALVLSFAGRRGQVRRAILDQNARGISEEVKPTTDMWVQLALSLTVIPALGIWLLTR</sequence>
<gene>
    <name evidence="2" type="ORF">GCM10010357_56490</name>
</gene>
<feature type="transmembrane region" description="Helical" evidence="1">
    <location>
        <begin position="39"/>
        <end position="59"/>
    </location>
</feature>
<name>A0ABN0Z183_9ACTN</name>
<dbReference type="EMBL" id="BAAABX010000058">
    <property type="protein sequence ID" value="GAA0427540.1"/>
    <property type="molecule type" value="Genomic_DNA"/>
</dbReference>